<dbReference type="InterPro" id="IPR029058">
    <property type="entry name" value="AB_hydrolase_fold"/>
</dbReference>
<name>A0A1F8CLD8_9BACT</name>
<evidence type="ECO:0000313" key="2">
    <source>
        <dbReference type="EMBL" id="OGM76896.1"/>
    </source>
</evidence>
<dbReference type="EMBL" id="MGHU01000041">
    <property type="protein sequence ID" value="OGM76896.1"/>
    <property type="molecule type" value="Genomic_DNA"/>
</dbReference>
<dbReference type="Pfam" id="PF00561">
    <property type="entry name" value="Abhydrolase_1"/>
    <property type="match status" value="1"/>
</dbReference>
<reference evidence="2 3" key="1">
    <citation type="journal article" date="2016" name="Nat. Commun.">
        <title>Thousands of microbial genomes shed light on interconnected biogeochemical processes in an aquifer system.</title>
        <authorList>
            <person name="Anantharaman K."/>
            <person name="Brown C.T."/>
            <person name="Hug L.A."/>
            <person name="Sharon I."/>
            <person name="Castelle C.J."/>
            <person name="Probst A.J."/>
            <person name="Thomas B.C."/>
            <person name="Singh A."/>
            <person name="Wilkins M.J."/>
            <person name="Karaoz U."/>
            <person name="Brodie E.L."/>
            <person name="Williams K.H."/>
            <person name="Hubbard S.S."/>
            <person name="Banfield J.F."/>
        </authorList>
    </citation>
    <scope>NUCLEOTIDE SEQUENCE [LARGE SCALE GENOMIC DNA]</scope>
</reference>
<dbReference type="SUPFAM" id="SSF109604">
    <property type="entry name" value="HD-domain/PDEase-like"/>
    <property type="match status" value="1"/>
</dbReference>
<comment type="caution">
    <text evidence="2">The sequence shown here is derived from an EMBL/GenBank/DDBJ whole genome shotgun (WGS) entry which is preliminary data.</text>
</comment>
<dbReference type="AlphaFoldDB" id="A0A1F8CLD8"/>
<evidence type="ECO:0000313" key="3">
    <source>
        <dbReference type="Proteomes" id="UP000179241"/>
    </source>
</evidence>
<proteinExistence type="predicted"/>
<evidence type="ECO:0000259" key="1">
    <source>
        <dbReference type="Pfam" id="PF00561"/>
    </source>
</evidence>
<accession>A0A1F8CLD8</accession>
<dbReference type="Proteomes" id="UP000179241">
    <property type="component" value="Unassembled WGS sequence"/>
</dbReference>
<sequence>MISTAQLEEIKKYVREKMPKHSQHDWGHLERLEENARAILSRLDIRKRRRVRRNTLLASCYLHDLTYTVKLPGWYAYLFEGFVAKRLAIKLLREKGVGGYDIRVIARAISRHPHSFPFRRLHKTGDLYTQLLQDADTLDFFAWTRMESFGHKRITSRLIKKLMGEPHIFNVFFNLSESFEIFLGDRISFHFAEAGNKEKTPTLLLPGYADTVTHFAPLFNKLNSNQHLIVLDMPYLHYQGIWDLEDVSSFVHSFMEKHKLAKVHLAGFSFDGLVAVDFATRYPHKISSLTLLNSLPVLVTSTWQRMMVKMARPLVTSHIFTWVASRLVTNPLVRQIFRSPKTPKFTKARMKKFHHSVYGSLLAGVDENLTVVFNRLNTKKRIFLFEDDRIINTKKYHRVVSALDTPVTNLPKGGHGDGEEYWNSVAKNLF</sequence>
<dbReference type="Gene3D" id="3.40.50.1820">
    <property type="entry name" value="alpha/beta hydrolase"/>
    <property type="match status" value="1"/>
</dbReference>
<dbReference type="Gene3D" id="1.10.3210.10">
    <property type="entry name" value="Hypothetical protein af1432"/>
    <property type="match status" value="1"/>
</dbReference>
<dbReference type="SUPFAM" id="SSF53474">
    <property type="entry name" value="alpha/beta-Hydrolases"/>
    <property type="match status" value="1"/>
</dbReference>
<dbReference type="InterPro" id="IPR000073">
    <property type="entry name" value="AB_hydrolase_1"/>
</dbReference>
<feature type="domain" description="AB hydrolase-1" evidence="1">
    <location>
        <begin position="203"/>
        <end position="308"/>
    </location>
</feature>
<protein>
    <recommendedName>
        <fullName evidence="1">AB hydrolase-1 domain-containing protein</fullName>
    </recommendedName>
</protein>
<organism evidence="2 3">
    <name type="scientific">Candidatus Woesebacteria bacterium RIFOXYA1_FULL_43_9</name>
    <dbReference type="NCBI Taxonomy" id="1802534"/>
    <lineage>
        <taxon>Bacteria</taxon>
        <taxon>Candidatus Woeseibacteriota</taxon>
    </lineage>
</organism>
<gene>
    <name evidence="2" type="ORF">A2188_00230</name>
</gene>